<comment type="caution">
    <text evidence="2">The sequence shown here is derived from an EMBL/GenBank/DDBJ whole genome shotgun (WGS) entry which is preliminary data.</text>
</comment>
<reference evidence="2 3" key="1">
    <citation type="submission" date="2023-07" db="EMBL/GenBank/DDBJ databases">
        <title>Sequencing the genomes of 1000 actinobacteria strains.</title>
        <authorList>
            <person name="Klenk H.-P."/>
        </authorList>
    </citation>
    <scope>NUCLEOTIDE SEQUENCE [LARGE SCALE GENOMIC DNA]</scope>
    <source>
        <strain evidence="2 3">DSM 44710</strain>
    </source>
</reference>
<evidence type="ECO:0000256" key="1">
    <source>
        <dbReference type="SAM" id="Phobius"/>
    </source>
</evidence>
<protein>
    <submittedName>
        <fullName evidence="2">Uncharacterized protein</fullName>
    </submittedName>
</protein>
<keyword evidence="1" id="KW-0812">Transmembrane</keyword>
<gene>
    <name evidence="2" type="ORF">J2S43_007174</name>
</gene>
<sequence length="97" mass="10012">MIVSKFCEIEAIHGGEAQVSLMSSLAKLGLGLAAAGAAVAVLRRHAAADRELVGEVEAVKRDVDALHGLAADEAVVYLRGYIDGRSGRSGEGRDPVA</sequence>
<dbReference type="EMBL" id="JAUSRA010000001">
    <property type="protein sequence ID" value="MDP9798662.1"/>
    <property type="molecule type" value="Genomic_DNA"/>
</dbReference>
<proteinExistence type="predicted"/>
<keyword evidence="1" id="KW-0472">Membrane</keyword>
<evidence type="ECO:0000313" key="2">
    <source>
        <dbReference type="EMBL" id="MDP9798662.1"/>
    </source>
</evidence>
<evidence type="ECO:0000313" key="3">
    <source>
        <dbReference type="Proteomes" id="UP001240984"/>
    </source>
</evidence>
<feature type="transmembrane region" description="Helical" evidence="1">
    <location>
        <begin position="24"/>
        <end position="42"/>
    </location>
</feature>
<keyword evidence="1" id="KW-1133">Transmembrane helix</keyword>
<organism evidence="2 3">
    <name type="scientific">Catenuloplanes nepalensis</name>
    <dbReference type="NCBI Taxonomy" id="587533"/>
    <lineage>
        <taxon>Bacteria</taxon>
        <taxon>Bacillati</taxon>
        <taxon>Actinomycetota</taxon>
        <taxon>Actinomycetes</taxon>
        <taxon>Micromonosporales</taxon>
        <taxon>Micromonosporaceae</taxon>
        <taxon>Catenuloplanes</taxon>
    </lineage>
</organism>
<name>A0ABT9N4N8_9ACTN</name>
<dbReference type="Proteomes" id="UP001240984">
    <property type="component" value="Unassembled WGS sequence"/>
</dbReference>
<dbReference type="RefSeq" id="WP_306836721.1">
    <property type="nucleotide sequence ID" value="NZ_JAUSRA010000001.1"/>
</dbReference>
<accession>A0ABT9N4N8</accession>
<keyword evidence="3" id="KW-1185">Reference proteome</keyword>